<dbReference type="EMBL" id="LS483343">
    <property type="protein sequence ID" value="SQF39824.1"/>
    <property type="molecule type" value="Genomic_DNA"/>
</dbReference>
<dbReference type="GO" id="GO:0022857">
    <property type="term" value="F:transmembrane transporter activity"/>
    <property type="evidence" value="ECO:0007669"/>
    <property type="project" value="InterPro"/>
</dbReference>
<proteinExistence type="predicted"/>
<dbReference type="Gene3D" id="1.10.1760.20">
    <property type="match status" value="1"/>
</dbReference>
<evidence type="ECO:0000313" key="3">
    <source>
        <dbReference type="Proteomes" id="UP000249495"/>
    </source>
</evidence>
<feature type="transmembrane region" description="Helical" evidence="1">
    <location>
        <begin position="109"/>
        <end position="136"/>
    </location>
</feature>
<dbReference type="Proteomes" id="UP000249495">
    <property type="component" value="Chromosome 1"/>
</dbReference>
<sequence>MKNKTPQLTLRLMTAIAVLLAINFILGKFSFGTKLLQVSPTFIANTVIGSIAGPILSFIVFGFWDLISFFLSGKGDFIIWFTLIEALQGFIYGYFFYRKEIHWQNKKDWAYVTLATGVNMALSTFFLVPLALHWYYGIPLAVLYGTRAIKLLEIPIHILMTMLILPQLQKIPELRKMMGIK</sequence>
<name>A0A2X3VED1_9STRE</name>
<gene>
    <name evidence="2" type="primary">folT</name>
    <name evidence="2" type="ORF">NCTC12278_00581</name>
</gene>
<dbReference type="STRING" id="1123303.GCA_000372425_00114"/>
<reference evidence="2 3" key="1">
    <citation type="submission" date="2018-06" db="EMBL/GenBank/DDBJ databases">
        <authorList>
            <consortium name="Pathogen Informatics"/>
            <person name="Doyle S."/>
        </authorList>
    </citation>
    <scope>NUCLEOTIDE SEQUENCE [LARGE SCALE GENOMIC DNA]</scope>
    <source>
        <strain evidence="2 3">NCTC12278</strain>
    </source>
</reference>
<keyword evidence="1" id="KW-1133">Transmembrane helix</keyword>
<dbReference type="NCBIfam" id="TIGR04518">
    <property type="entry name" value="ECF_S_folT_fam"/>
    <property type="match status" value="1"/>
</dbReference>
<keyword evidence="1" id="KW-0812">Transmembrane</keyword>
<dbReference type="KEGG" id="sfer:NCTC12278_00581"/>
<keyword evidence="3" id="KW-1185">Reference proteome</keyword>
<feature type="transmembrane region" description="Helical" evidence="1">
    <location>
        <begin position="148"/>
        <end position="168"/>
    </location>
</feature>
<feature type="transmembrane region" description="Helical" evidence="1">
    <location>
        <begin position="77"/>
        <end position="97"/>
    </location>
</feature>
<dbReference type="RefSeq" id="WP_018029445.1">
    <property type="nucleotide sequence ID" value="NZ_CAMCCF010000003.1"/>
</dbReference>
<dbReference type="Pfam" id="PF12822">
    <property type="entry name" value="ECF_trnsprt"/>
    <property type="match status" value="1"/>
</dbReference>
<feature type="transmembrane region" description="Helical" evidence="1">
    <location>
        <begin position="43"/>
        <end position="71"/>
    </location>
</feature>
<evidence type="ECO:0000256" key="1">
    <source>
        <dbReference type="SAM" id="Phobius"/>
    </source>
</evidence>
<organism evidence="2 3">
    <name type="scientific">Streptococcus ferus</name>
    <dbReference type="NCBI Taxonomy" id="1345"/>
    <lineage>
        <taxon>Bacteria</taxon>
        <taxon>Bacillati</taxon>
        <taxon>Bacillota</taxon>
        <taxon>Bacilli</taxon>
        <taxon>Lactobacillales</taxon>
        <taxon>Streptococcaceae</taxon>
        <taxon>Streptococcus</taxon>
    </lineage>
</organism>
<evidence type="ECO:0000313" key="2">
    <source>
        <dbReference type="EMBL" id="SQF39824.1"/>
    </source>
</evidence>
<keyword evidence="1" id="KW-0472">Membrane</keyword>
<dbReference type="InterPro" id="IPR030949">
    <property type="entry name" value="ECF_S_folate_fam"/>
</dbReference>
<accession>A0A2X3VED1</accession>
<dbReference type="InterPro" id="IPR024529">
    <property type="entry name" value="ECF_trnsprt_substrate-spec"/>
</dbReference>
<protein>
    <submittedName>
        <fullName evidence="2">Membrane protein</fullName>
    </submittedName>
</protein>
<feature type="transmembrane region" description="Helical" evidence="1">
    <location>
        <begin position="12"/>
        <end position="31"/>
    </location>
</feature>
<dbReference type="OrthoDB" id="2243574at2"/>
<dbReference type="AlphaFoldDB" id="A0A2X3VED1"/>